<comment type="subcellular location">
    <subcellularLocation>
        <location evidence="1">Cell membrane</location>
        <topology evidence="1">Multi-pass membrane protein</topology>
    </subcellularLocation>
</comment>
<evidence type="ECO:0000256" key="4">
    <source>
        <dbReference type="ARBA" id="ARBA00022692"/>
    </source>
</evidence>
<evidence type="ECO:0000256" key="3">
    <source>
        <dbReference type="ARBA" id="ARBA00022475"/>
    </source>
</evidence>
<feature type="domain" description="Mechanosensitive ion channel MscS" evidence="10">
    <location>
        <begin position="630"/>
        <end position="695"/>
    </location>
</feature>
<feature type="domain" description="DUF3772" evidence="11">
    <location>
        <begin position="144"/>
        <end position="204"/>
    </location>
</feature>
<evidence type="ECO:0000256" key="9">
    <source>
        <dbReference type="SAM" id="SignalP"/>
    </source>
</evidence>
<dbReference type="SUPFAM" id="SSF82689">
    <property type="entry name" value="Mechanosensitive channel protein MscS (YggB), C-terminal domain"/>
    <property type="match status" value="1"/>
</dbReference>
<feature type="domain" description="Mechanosensitive ion channel MscS C-terminal" evidence="12">
    <location>
        <begin position="708"/>
        <end position="785"/>
    </location>
</feature>
<feature type="signal peptide" evidence="9">
    <location>
        <begin position="1"/>
        <end position="34"/>
    </location>
</feature>
<evidence type="ECO:0000256" key="6">
    <source>
        <dbReference type="ARBA" id="ARBA00023136"/>
    </source>
</evidence>
<comment type="similarity">
    <text evidence="2">Belongs to the MscS (TC 1.A.23) family.</text>
</comment>
<dbReference type="SUPFAM" id="SSF50182">
    <property type="entry name" value="Sm-like ribonucleoproteins"/>
    <property type="match status" value="1"/>
</dbReference>
<dbReference type="Gene3D" id="1.10.287.1260">
    <property type="match status" value="1"/>
</dbReference>
<name>A0A3R7IHP5_9BURK</name>
<feature type="compositionally biased region" description="Pro residues" evidence="7">
    <location>
        <begin position="803"/>
        <end position="812"/>
    </location>
</feature>
<feature type="region of interest" description="Disordered" evidence="7">
    <location>
        <begin position="789"/>
        <end position="812"/>
    </location>
</feature>
<keyword evidence="6 8" id="KW-0472">Membrane</keyword>
<dbReference type="Gene3D" id="2.30.30.60">
    <property type="match status" value="1"/>
</dbReference>
<dbReference type="GO" id="GO:0005886">
    <property type="term" value="C:plasma membrane"/>
    <property type="evidence" value="ECO:0007669"/>
    <property type="project" value="UniProtKB-SubCell"/>
</dbReference>
<feature type="transmembrane region" description="Helical" evidence="8">
    <location>
        <begin position="223"/>
        <end position="241"/>
    </location>
</feature>
<dbReference type="InterPro" id="IPR011014">
    <property type="entry name" value="MscS_channel_TM-2"/>
</dbReference>
<dbReference type="EMBL" id="NKDB02000001">
    <property type="protein sequence ID" value="RKJ98612.1"/>
    <property type="molecule type" value="Genomic_DNA"/>
</dbReference>
<evidence type="ECO:0000256" key="1">
    <source>
        <dbReference type="ARBA" id="ARBA00004651"/>
    </source>
</evidence>
<accession>A0A3R7IHP5</accession>
<evidence type="ECO:0000259" key="12">
    <source>
        <dbReference type="Pfam" id="PF21082"/>
    </source>
</evidence>
<dbReference type="InterPro" id="IPR022249">
    <property type="entry name" value="DUF3772"/>
</dbReference>
<evidence type="ECO:0000313" key="13">
    <source>
        <dbReference type="EMBL" id="RKJ98612.1"/>
    </source>
</evidence>
<dbReference type="GO" id="GO:0008381">
    <property type="term" value="F:mechanosensitive monoatomic ion channel activity"/>
    <property type="evidence" value="ECO:0007669"/>
    <property type="project" value="UniProtKB-ARBA"/>
</dbReference>
<organism evidence="13 14">
    <name type="scientific">Alicycliphilus denitrificans</name>
    <dbReference type="NCBI Taxonomy" id="179636"/>
    <lineage>
        <taxon>Bacteria</taxon>
        <taxon>Pseudomonadati</taxon>
        <taxon>Pseudomonadota</taxon>
        <taxon>Betaproteobacteria</taxon>
        <taxon>Burkholderiales</taxon>
        <taxon>Comamonadaceae</taxon>
        <taxon>Alicycliphilus</taxon>
    </lineage>
</organism>
<feature type="transmembrane region" description="Helical" evidence="8">
    <location>
        <begin position="588"/>
        <end position="607"/>
    </location>
</feature>
<dbReference type="InterPro" id="IPR052702">
    <property type="entry name" value="MscS-like_channel"/>
</dbReference>
<dbReference type="InterPro" id="IPR049278">
    <property type="entry name" value="MS_channel_C"/>
</dbReference>
<keyword evidence="4 8" id="KW-0812">Transmembrane</keyword>
<dbReference type="AlphaFoldDB" id="A0A3R7IHP5"/>
<feature type="transmembrane region" description="Helical" evidence="8">
    <location>
        <begin position="373"/>
        <end position="391"/>
    </location>
</feature>
<dbReference type="InterPro" id="IPR023408">
    <property type="entry name" value="MscS_beta-dom_sf"/>
</dbReference>
<feature type="chain" id="PRO_5018692773" evidence="9">
    <location>
        <begin position="35"/>
        <end position="812"/>
    </location>
</feature>
<feature type="transmembrane region" description="Helical" evidence="8">
    <location>
        <begin position="262"/>
        <end position="286"/>
    </location>
</feature>
<dbReference type="Pfam" id="PF00924">
    <property type="entry name" value="MS_channel_2nd"/>
    <property type="match status" value="1"/>
</dbReference>
<dbReference type="PANTHER" id="PTHR30347:SF9">
    <property type="entry name" value="MINICONDUCTANCE MECHANOSENSITIVE CHANNEL MSCM"/>
    <property type="match status" value="1"/>
</dbReference>
<dbReference type="PANTHER" id="PTHR30347">
    <property type="entry name" value="POTASSIUM CHANNEL RELATED"/>
    <property type="match status" value="1"/>
</dbReference>
<feature type="transmembrane region" description="Helical" evidence="8">
    <location>
        <begin position="536"/>
        <end position="560"/>
    </location>
</feature>
<dbReference type="SUPFAM" id="SSF82861">
    <property type="entry name" value="Mechanosensitive channel protein MscS (YggB), transmembrane region"/>
    <property type="match status" value="1"/>
</dbReference>
<evidence type="ECO:0000256" key="5">
    <source>
        <dbReference type="ARBA" id="ARBA00022989"/>
    </source>
</evidence>
<dbReference type="Pfam" id="PF12607">
    <property type="entry name" value="DUF3772"/>
    <property type="match status" value="1"/>
</dbReference>
<keyword evidence="3" id="KW-1003">Cell membrane</keyword>
<evidence type="ECO:0000256" key="7">
    <source>
        <dbReference type="SAM" id="MobiDB-lite"/>
    </source>
</evidence>
<evidence type="ECO:0000313" key="14">
    <source>
        <dbReference type="Proteomes" id="UP000216225"/>
    </source>
</evidence>
<feature type="transmembrane region" description="Helical" evidence="8">
    <location>
        <begin position="613"/>
        <end position="641"/>
    </location>
</feature>
<dbReference type="Gene3D" id="3.30.70.100">
    <property type="match status" value="1"/>
</dbReference>
<sequence>MRLPDNARMQRHRFLPWLLLLCLAASLSLWPAQAENRTAATAAAEQSADEPPLPPVDELRRQLDALPQKIGEQDDGRKLLAEVNAIGAAAERLAARRTADLADVDLRLSGLGPAPEKGSPADTPDVAEQRAALNKQRTAIDAELKLARLVAVDAAQRGTDLIRQRRALFQAQLTTRTDSPLGIAFWRNLRNSAPADGARLRALAGELRDAAAAAVQPPHRAAFAGYLALALLLAVAGTWAAEHVLMRVLPPRLPAARLRRSLLAASAIAANVLIISAALQFVWSAVALGGPLPENLRALQQATLRAAAYAAFAITLGHALLSPRRSSWRLLPISDGLARRLARFPWWVGLLSALGVLVADVNDIVGASLAAEVLVHAAFALLVSATMAMALGRMRVGEAQPDAPPQPLWVGLLLAGAGIAVAAAVLAVALGFVALAGTLARQMAWSSVVFASIYLLAHLADDLCDAILSSRGGFGARIHATLGIDAPLLDQAAVLISGVLRVALFFYMLIALMAPFGTGPDELFRRGTNVDHSLRIGDLALAPQALFTALAVVCGGFLAIRMSKRWLTERYFPHTTLEPGMRSSIVTLLGYVGGVVVIAVALAGLGISVERIAWVASALSVGIGFGLQAIVQNFISGLILLAERPVKVGDWVVLGDTEGDVRRVNVRATEIQLGDRSTVIVPNSEFITKTVRNMTAGSAQGRVLLRLPAPLDTDARRMRELILQAFQAHQAVLEMPAPSVTLEGIQSGTLTFLAIGYVGSPRDVGGVRSDLLFAILDALREAGLALSPPATTSVAQAQREPPAEPPPLSERA</sequence>
<keyword evidence="9" id="KW-0732">Signal</keyword>
<comment type="caution">
    <text evidence="13">The sequence shown here is derived from an EMBL/GenBank/DDBJ whole genome shotgun (WGS) entry which is preliminary data.</text>
</comment>
<dbReference type="InterPro" id="IPR011066">
    <property type="entry name" value="MscS_channel_C_sf"/>
</dbReference>
<dbReference type="Pfam" id="PF21082">
    <property type="entry name" value="MS_channel_3rd"/>
    <property type="match status" value="1"/>
</dbReference>
<feature type="transmembrane region" description="Helical" evidence="8">
    <location>
        <begin position="344"/>
        <end position="361"/>
    </location>
</feature>
<protein>
    <submittedName>
        <fullName evidence="13">Mechanosensitive ion channel family protein</fullName>
    </submittedName>
</protein>
<evidence type="ECO:0000259" key="11">
    <source>
        <dbReference type="Pfam" id="PF12607"/>
    </source>
</evidence>
<gene>
    <name evidence="13" type="ORF">CE154_002280</name>
</gene>
<evidence type="ECO:0000256" key="8">
    <source>
        <dbReference type="SAM" id="Phobius"/>
    </source>
</evidence>
<dbReference type="InterPro" id="IPR006685">
    <property type="entry name" value="MscS_channel_2nd"/>
</dbReference>
<reference evidence="13 14" key="1">
    <citation type="submission" date="2018-09" db="EMBL/GenBank/DDBJ databases">
        <title>Genome comparison of Alicycliphilus sp. BQ1, a polyurethanolytic bacterium, with its closest phylogenetic relatives Alicycliphilus denitrificans BC and K601, unable to attack polyurethane.</title>
        <authorList>
            <person name="Loza-Tavera H."/>
            <person name="Lozano L."/>
            <person name="Cevallos M."/>
            <person name="Maya-Lucas O."/>
            <person name="Garcia-Mena J."/>
            <person name="Hernandez J."/>
        </authorList>
    </citation>
    <scope>NUCLEOTIDE SEQUENCE [LARGE SCALE GENOMIC DNA]</scope>
    <source>
        <strain evidence="13 14">BQ1</strain>
    </source>
</reference>
<dbReference type="Proteomes" id="UP000216225">
    <property type="component" value="Unassembled WGS sequence"/>
</dbReference>
<feature type="transmembrane region" description="Helical" evidence="8">
    <location>
        <begin position="492"/>
        <end position="516"/>
    </location>
</feature>
<evidence type="ECO:0000259" key="10">
    <source>
        <dbReference type="Pfam" id="PF00924"/>
    </source>
</evidence>
<dbReference type="InterPro" id="IPR010920">
    <property type="entry name" value="LSM_dom_sf"/>
</dbReference>
<feature type="transmembrane region" description="Helical" evidence="8">
    <location>
        <begin position="412"/>
        <end position="437"/>
    </location>
</feature>
<keyword evidence="5 8" id="KW-1133">Transmembrane helix</keyword>
<proteinExistence type="inferred from homology"/>
<evidence type="ECO:0000256" key="2">
    <source>
        <dbReference type="ARBA" id="ARBA00008017"/>
    </source>
</evidence>